<accession>A0A2K0TLK1</accession>
<evidence type="ECO:0000313" key="2">
    <source>
        <dbReference type="EMBL" id="PNP46401.1"/>
    </source>
</evidence>
<gene>
    <name evidence="2" type="ORF">TGAMA5MH_02437</name>
</gene>
<name>A0A2K0TLK1_9HYPO</name>
<evidence type="ECO:0000256" key="1">
    <source>
        <dbReference type="SAM" id="MobiDB-lite"/>
    </source>
</evidence>
<comment type="caution">
    <text evidence="2">The sequence shown here is derived from an EMBL/GenBank/DDBJ whole genome shotgun (WGS) entry which is preliminary data.</text>
</comment>
<dbReference type="EMBL" id="MTYH01000016">
    <property type="protein sequence ID" value="PNP46401.1"/>
    <property type="molecule type" value="Genomic_DNA"/>
</dbReference>
<protein>
    <submittedName>
        <fullName evidence="2">Uncharacterized protein</fullName>
    </submittedName>
</protein>
<dbReference type="OrthoDB" id="377209at2759"/>
<sequence length="102" mass="11449">MFNPRKRRRNSDSLVKDTPVAREKFFAQATMLGSSSAAYVFGSCVGARRPFDFMVPDEEARNNINADTLDNELKGDEARPDEANPDEDIDGEPFEDDSTDEE</sequence>
<feature type="region of interest" description="Disordered" evidence="1">
    <location>
        <begin position="62"/>
        <end position="102"/>
    </location>
</feature>
<feature type="compositionally biased region" description="Acidic residues" evidence="1">
    <location>
        <begin position="83"/>
        <end position="102"/>
    </location>
</feature>
<dbReference type="AlphaFoldDB" id="A0A2K0TLK1"/>
<feature type="compositionally biased region" description="Basic and acidic residues" evidence="1">
    <location>
        <begin position="71"/>
        <end position="82"/>
    </location>
</feature>
<dbReference type="Proteomes" id="UP000236546">
    <property type="component" value="Unassembled WGS sequence"/>
</dbReference>
<evidence type="ECO:0000313" key="3">
    <source>
        <dbReference type="Proteomes" id="UP000236546"/>
    </source>
</evidence>
<proteinExistence type="predicted"/>
<reference evidence="2 3" key="1">
    <citation type="submission" date="2017-02" db="EMBL/GenBank/DDBJ databases">
        <title>Genomes of Trichoderma spp. with biocontrol activity.</title>
        <authorList>
            <person name="Gardiner D."/>
            <person name="Kazan K."/>
            <person name="Vos C."/>
            <person name="Harvey P."/>
        </authorList>
    </citation>
    <scope>NUCLEOTIDE SEQUENCE [LARGE SCALE GENOMIC DNA]</scope>
    <source>
        <strain evidence="2 3">A5MH</strain>
    </source>
</reference>
<organism evidence="2 3">
    <name type="scientific">Trichoderma gamsii</name>
    <dbReference type="NCBI Taxonomy" id="398673"/>
    <lineage>
        <taxon>Eukaryota</taxon>
        <taxon>Fungi</taxon>
        <taxon>Dikarya</taxon>
        <taxon>Ascomycota</taxon>
        <taxon>Pezizomycotina</taxon>
        <taxon>Sordariomycetes</taxon>
        <taxon>Hypocreomycetidae</taxon>
        <taxon>Hypocreales</taxon>
        <taxon>Hypocreaceae</taxon>
        <taxon>Trichoderma</taxon>
    </lineage>
</organism>